<dbReference type="NCBIfam" id="NF009116">
    <property type="entry name" value="PRK12466.1"/>
    <property type="match status" value="1"/>
</dbReference>
<dbReference type="AlphaFoldDB" id="A0A9X2JNT3"/>
<evidence type="ECO:0000259" key="14">
    <source>
        <dbReference type="Pfam" id="PF00330"/>
    </source>
</evidence>
<dbReference type="GO" id="GO:0051539">
    <property type="term" value="F:4 iron, 4 sulfur cluster binding"/>
    <property type="evidence" value="ECO:0007669"/>
    <property type="project" value="UniProtKB-KW"/>
</dbReference>
<evidence type="ECO:0000256" key="12">
    <source>
        <dbReference type="ARBA" id="ARBA00023304"/>
    </source>
</evidence>
<comment type="caution">
    <text evidence="15">The sequence shown here is derived from an EMBL/GenBank/DDBJ whole genome shotgun (WGS) entry which is preliminary data.</text>
</comment>
<keyword evidence="9 13" id="KW-0408">Iron</keyword>
<reference evidence="15" key="1">
    <citation type="submission" date="2022-06" db="EMBL/GenBank/DDBJ databases">
        <title>Limimaricola sediminis sp. nov., isolated from an intertidal sediment.</title>
        <authorList>
            <person name="Shao X."/>
        </authorList>
    </citation>
    <scope>NUCLEOTIDE SEQUENCE</scope>
    <source>
        <strain evidence="15">ASW11-118</strain>
    </source>
</reference>
<comment type="pathway">
    <text evidence="3 13">Amino-acid biosynthesis; L-leucine biosynthesis; L-leucine from 3-methyl-2-oxobutanoate: step 2/4.</text>
</comment>
<keyword evidence="8 13" id="KW-0479">Metal-binding</keyword>
<evidence type="ECO:0000256" key="9">
    <source>
        <dbReference type="ARBA" id="ARBA00023004"/>
    </source>
</evidence>
<evidence type="ECO:0000256" key="6">
    <source>
        <dbReference type="ARBA" id="ARBA00022485"/>
    </source>
</evidence>
<keyword evidence="7 13" id="KW-0028">Amino-acid biosynthesis</keyword>
<keyword evidence="12 13" id="KW-0100">Branched-chain amino acid biosynthesis</keyword>
<dbReference type="CDD" id="cd01583">
    <property type="entry name" value="IPMI"/>
    <property type="match status" value="1"/>
</dbReference>
<dbReference type="PRINTS" id="PR00415">
    <property type="entry name" value="ACONITASE"/>
</dbReference>
<evidence type="ECO:0000313" key="16">
    <source>
        <dbReference type="Proteomes" id="UP001139477"/>
    </source>
</evidence>
<dbReference type="PROSITE" id="PS01244">
    <property type="entry name" value="ACONITASE_2"/>
    <property type="match status" value="1"/>
</dbReference>
<dbReference type="Gene3D" id="3.30.499.10">
    <property type="entry name" value="Aconitase, domain 3"/>
    <property type="match status" value="2"/>
</dbReference>
<keyword evidence="11 13" id="KW-0456">Lyase</keyword>
<dbReference type="EMBL" id="JAMYXC010000137">
    <property type="protein sequence ID" value="MCP1168763.1"/>
    <property type="molecule type" value="Genomic_DNA"/>
</dbReference>
<evidence type="ECO:0000256" key="8">
    <source>
        <dbReference type="ARBA" id="ARBA00022723"/>
    </source>
</evidence>
<dbReference type="InterPro" id="IPR004430">
    <property type="entry name" value="3-IsopropMal_deHydase_lsu"/>
</dbReference>
<evidence type="ECO:0000256" key="2">
    <source>
        <dbReference type="ARBA" id="ARBA00002695"/>
    </source>
</evidence>
<evidence type="ECO:0000256" key="3">
    <source>
        <dbReference type="ARBA" id="ARBA00004729"/>
    </source>
</evidence>
<sequence length="467" mass="50169">MTGKTLYDKIWDAHLVHEAEDGSSLLYIDRHLVHEVTSPQAFEGLRMAGRPVRAPEKTIAVPDHNVPTTEGRDKVIENEDSRIQVEALDKNARDFGINYYPVSDVRQGIVHIVGPEQGWTLPGMTVVCGDSHTATHGAFGALAHGIGTSEVEHVLATQTLIQSKSKNMKVEITGQLAPGVTAKDITMAVIGRTGTAGGTGYVIEYCGEAIRSLSMEGRMTVCNMAIEGGARAGLIAPDQTTFDYVKGRPHAPKGAQWEAAMEWWKTLYSDDDAHWDKVITIPGEEIAPLVTWGTSPEDVLPITDIVPAPESFAGGKADAARRALDYMGLKAGQKLSEIQIDTVFIGSCTNGRIEDLRAAAAILKGKKIKDGMRAMVVPGSGLVRAQAEEEGLAEIFKEAGFEWRLAGCSMCLAMNPDQLAPGERCAATSNRNFEGRQGKGGRTHLMSPAMAAAAAITGHLTDVREIM</sequence>
<dbReference type="NCBIfam" id="NF004016">
    <property type="entry name" value="PRK05478.1"/>
    <property type="match status" value="1"/>
</dbReference>
<dbReference type="GO" id="GO:0009098">
    <property type="term" value="P:L-leucine biosynthetic process"/>
    <property type="evidence" value="ECO:0007669"/>
    <property type="project" value="UniProtKB-UniRule"/>
</dbReference>
<feature type="binding site" evidence="13">
    <location>
        <position position="408"/>
    </location>
    <ligand>
        <name>[4Fe-4S] cluster</name>
        <dbReference type="ChEBI" id="CHEBI:49883"/>
    </ligand>
</feature>
<evidence type="ECO:0000256" key="11">
    <source>
        <dbReference type="ARBA" id="ARBA00023239"/>
    </source>
</evidence>
<dbReference type="PANTHER" id="PTHR43822:SF9">
    <property type="entry name" value="3-ISOPROPYLMALATE DEHYDRATASE"/>
    <property type="match status" value="1"/>
</dbReference>
<dbReference type="InterPro" id="IPR018136">
    <property type="entry name" value="Aconitase_4Fe-4S_BS"/>
</dbReference>
<dbReference type="InterPro" id="IPR015931">
    <property type="entry name" value="Acnase/IPM_dHydase_lsu_aba_1/3"/>
</dbReference>
<keyword evidence="10 13" id="KW-0411">Iron-sulfur</keyword>
<comment type="catalytic activity">
    <reaction evidence="1 13">
        <text>(2R,3S)-3-isopropylmalate = (2S)-2-isopropylmalate</text>
        <dbReference type="Rhea" id="RHEA:32287"/>
        <dbReference type="ChEBI" id="CHEBI:1178"/>
        <dbReference type="ChEBI" id="CHEBI:35121"/>
        <dbReference type="EC" id="4.2.1.33"/>
    </reaction>
</comment>
<dbReference type="PROSITE" id="PS00450">
    <property type="entry name" value="ACONITASE_1"/>
    <property type="match status" value="1"/>
</dbReference>
<dbReference type="PANTHER" id="PTHR43822">
    <property type="entry name" value="HOMOACONITASE, MITOCHONDRIAL-RELATED"/>
    <property type="match status" value="1"/>
</dbReference>
<dbReference type="Proteomes" id="UP001139477">
    <property type="component" value="Unassembled WGS sequence"/>
</dbReference>
<comment type="cofactor">
    <cofactor evidence="13">
        <name>[4Fe-4S] cluster</name>
        <dbReference type="ChEBI" id="CHEBI:49883"/>
    </cofactor>
    <text evidence="13">Binds 1 [4Fe-4S] cluster per subunit.</text>
</comment>
<feature type="binding site" evidence="13">
    <location>
        <position position="348"/>
    </location>
    <ligand>
        <name>[4Fe-4S] cluster</name>
        <dbReference type="ChEBI" id="CHEBI:49883"/>
    </ligand>
</feature>
<dbReference type="GO" id="GO:0046872">
    <property type="term" value="F:metal ion binding"/>
    <property type="evidence" value="ECO:0007669"/>
    <property type="project" value="UniProtKB-KW"/>
</dbReference>
<dbReference type="NCBIfam" id="TIGR00170">
    <property type="entry name" value="leuC"/>
    <property type="match status" value="1"/>
</dbReference>
<dbReference type="FunFam" id="3.30.499.10:FF:000006">
    <property type="entry name" value="3-isopropylmalate dehydratase large subunit"/>
    <property type="match status" value="1"/>
</dbReference>
<comment type="similarity">
    <text evidence="13">Belongs to the aconitase/IPM isomerase family. LeuC type 1 subfamily.</text>
</comment>
<gene>
    <name evidence="13 15" type="primary">leuC</name>
    <name evidence="15" type="ORF">NHG85_09545</name>
</gene>
<dbReference type="Pfam" id="PF00330">
    <property type="entry name" value="Aconitase"/>
    <property type="match status" value="1"/>
</dbReference>
<dbReference type="InterPro" id="IPR033941">
    <property type="entry name" value="IPMI_cat"/>
</dbReference>
<evidence type="ECO:0000256" key="5">
    <source>
        <dbReference type="ARBA" id="ARBA00022430"/>
    </source>
</evidence>
<dbReference type="SUPFAM" id="SSF53732">
    <property type="entry name" value="Aconitase iron-sulfur domain"/>
    <property type="match status" value="1"/>
</dbReference>
<feature type="binding site" evidence="13">
    <location>
        <position position="411"/>
    </location>
    <ligand>
        <name>[4Fe-4S] cluster</name>
        <dbReference type="ChEBI" id="CHEBI:49883"/>
    </ligand>
</feature>
<dbReference type="GO" id="GO:0003861">
    <property type="term" value="F:3-isopropylmalate dehydratase activity"/>
    <property type="evidence" value="ECO:0007669"/>
    <property type="project" value="UniProtKB-UniRule"/>
</dbReference>
<dbReference type="InterPro" id="IPR036008">
    <property type="entry name" value="Aconitase_4Fe-4S_dom"/>
</dbReference>
<dbReference type="InterPro" id="IPR050067">
    <property type="entry name" value="IPM_dehydratase_rel_enz"/>
</dbReference>
<evidence type="ECO:0000256" key="7">
    <source>
        <dbReference type="ARBA" id="ARBA00022605"/>
    </source>
</evidence>
<comment type="function">
    <text evidence="2 13">Catalyzes the isomerization between 2-isopropylmalate and 3-isopropylmalate, via the formation of 2-isopropylmaleate.</text>
</comment>
<keyword evidence="6 13" id="KW-0004">4Fe-4S</keyword>
<organism evidence="15 16">
    <name type="scientific">Limimaricola litoreus</name>
    <dbReference type="NCBI Taxonomy" id="2955316"/>
    <lineage>
        <taxon>Bacteria</taxon>
        <taxon>Pseudomonadati</taxon>
        <taxon>Pseudomonadota</taxon>
        <taxon>Alphaproteobacteria</taxon>
        <taxon>Rhodobacterales</taxon>
        <taxon>Paracoccaceae</taxon>
        <taxon>Limimaricola</taxon>
    </lineage>
</organism>
<evidence type="ECO:0000313" key="15">
    <source>
        <dbReference type="EMBL" id="MCP1168763.1"/>
    </source>
</evidence>
<comment type="subunit">
    <text evidence="4 13">Heterodimer of LeuC and LeuD.</text>
</comment>
<evidence type="ECO:0000256" key="4">
    <source>
        <dbReference type="ARBA" id="ARBA00011271"/>
    </source>
</evidence>
<evidence type="ECO:0000256" key="1">
    <source>
        <dbReference type="ARBA" id="ARBA00000491"/>
    </source>
</evidence>
<keyword evidence="5 13" id="KW-0432">Leucine biosynthesis</keyword>
<protein>
    <recommendedName>
        <fullName evidence="13">3-isopropylmalate dehydratase large subunit</fullName>
        <ecNumber evidence="13">4.2.1.33</ecNumber>
    </recommendedName>
    <alternativeName>
        <fullName evidence="13">Alpha-IPM isomerase</fullName>
        <shortName evidence="13">IPMI</shortName>
    </alternativeName>
    <alternativeName>
        <fullName evidence="13">Isopropylmalate isomerase</fullName>
    </alternativeName>
</protein>
<dbReference type="RefSeq" id="WP_253331819.1">
    <property type="nucleotide sequence ID" value="NZ_JAMYXC010000137.1"/>
</dbReference>
<name>A0A9X2JNT3_9RHOB</name>
<dbReference type="HAMAP" id="MF_01026">
    <property type="entry name" value="LeuC_type1"/>
    <property type="match status" value="1"/>
</dbReference>
<dbReference type="InterPro" id="IPR001030">
    <property type="entry name" value="Acoase/IPM_deHydtase_lsu_aba"/>
</dbReference>
<dbReference type="EC" id="4.2.1.33" evidence="13"/>
<evidence type="ECO:0000256" key="13">
    <source>
        <dbReference type="HAMAP-Rule" id="MF_01026"/>
    </source>
</evidence>
<proteinExistence type="inferred from homology"/>
<keyword evidence="16" id="KW-1185">Reference proteome</keyword>
<evidence type="ECO:0000256" key="10">
    <source>
        <dbReference type="ARBA" id="ARBA00023014"/>
    </source>
</evidence>
<feature type="domain" description="Aconitase/3-isopropylmalate dehydratase large subunit alpha/beta/alpha" evidence="14">
    <location>
        <begin position="8"/>
        <end position="458"/>
    </location>
</feature>
<accession>A0A9X2JNT3</accession>
<dbReference type="FunFam" id="3.30.499.10:FF:000007">
    <property type="entry name" value="3-isopropylmalate dehydratase large subunit"/>
    <property type="match status" value="1"/>
</dbReference>